<dbReference type="Gene3D" id="3.30.1360.40">
    <property type="match status" value="1"/>
</dbReference>
<dbReference type="EMBL" id="MLJW01000040">
    <property type="protein sequence ID" value="OIR06906.1"/>
    <property type="molecule type" value="Genomic_DNA"/>
</dbReference>
<comment type="subcellular location">
    <subcellularLocation>
        <location evidence="1">Cytoplasm</location>
    </subcellularLocation>
</comment>
<dbReference type="InterPro" id="IPR023584">
    <property type="entry name" value="Ribosome_recyc_fac_dom"/>
</dbReference>
<dbReference type="PANTHER" id="PTHR20982:SF3">
    <property type="entry name" value="MITOCHONDRIAL RIBOSOME RECYCLING FACTOR PSEUDO 1"/>
    <property type="match status" value="1"/>
</dbReference>
<dbReference type="GO" id="GO:0005737">
    <property type="term" value="C:cytoplasm"/>
    <property type="evidence" value="ECO:0007669"/>
    <property type="project" value="UniProtKB-SubCell"/>
</dbReference>
<dbReference type="Pfam" id="PF01765">
    <property type="entry name" value="RRF"/>
    <property type="match status" value="1"/>
</dbReference>
<proteinExistence type="inferred from homology"/>
<keyword evidence="4" id="KW-0648">Protein biosynthesis</keyword>
<dbReference type="HAMAP" id="MF_00040">
    <property type="entry name" value="RRF"/>
    <property type="match status" value="1"/>
</dbReference>
<evidence type="ECO:0000256" key="3">
    <source>
        <dbReference type="ARBA" id="ARBA00022490"/>
    </source>
</evidence>
<dbReference type="SUPFAM" id="SSF55194">
    <property type="entry name" value="Ribosome recycling factor, RRF"/>
    <property type="match status" value="1"/>
</dbReference>
<evidence type="ECO:0000313" key="6">
    <source>
        <dbReference type="EMBL" id="OIR06906.1"/>
    </source>
</evidence>
<dbReference type="FunFam" id="3.30.1360.40:FF:000001">
    <property type="entry name" value="Ribosome-recycling factor"/>
    <property type="match status" value="1"/>
</dbReference>
<sequence length="191" mass="21401">MNLIMSEDLELILDDVESSMKKAIGHLEAELTKIRAGKANPSMLDGIHVDYYGAPTLINQVANISILDARTISIQPWEKNMLAAIEKSILQANIGITPQNDGVQIRLFLPPLTEERRKELFKKASAEGEHSKVAIRNLRRDGIEEIKKLQKDGLSEDVAKDTEKDIQELTDKFIALVDKHLAAKEKEMMSV</sequence>
<keyword evidence="3" id="KW-0963">Cytoplasm</keyword>
<protein>
    <submittedName>
        <fullName evidence="6">Ribosome-recycling factor</fullName>
    </submittedName>
</protein>
<dbReference type="Gene3D" id="1.10.132.20">
    <property type="entry name" value="Ribosome-recycling factor"/>
    <property type="match status" value="1"/>
</dbReference>
<comment type="caution">
    <text evidence="6">The sequence shown here is derived from an EMBL/GenBank/DDBJ whole genome shotgun (WGS) entry which is preliminary data.</text>
</comment>
<accession>A0A1J5SF18</accession>
<dbReference type="InterPro" id="IPR002661">
    <property type="entry name" value="Ribosome_recyc_fac"/>
</dbReference>
<dbReference type="NCBIfam" id="TIGR00496">
    <property type="entry name" value="frr"/>
    <property type="match status" value="1"/>
</dbReference>
<dbReference type="AlphaFoldDB" id="A0A1J5SF18"/>
<dbReference type="GO" id="GO:0006412">
    <property type="term" value="P:translation"/>
    <property type="evidence" value="ECO:0007669"/>
    <property type="project" value="UniProtKB-KW"/>
</dbReference>
<dbReference type="PANTHER" id="PTHR20982">
    <property type="entry name" value="RIBOSOME RECYCLING FACTOR"/>
    <property type="match status" value="1"/>
</dbReference>
<dbReference type="InterPro" id="IPR036191">
    <property type="entry name" value="RRF_sf"/>
</dbReference>
<reference evidence="6" key="1">
    <citation type="submission" date="2016-10" db="EMBL/GenBank/DDBJ databases">
        <title>Sequence of Gallionella enrichment culture.</title>
        <authorList>
            <person name="Poehlein A."/>
            <person name="Muehling M."/>
            <person name="Daniel R."/>
        </authorList>
    </citation>
    <scope>NUCLEOTIDE SEQUENCE</scope>
</reference>
<evidence type="ECO:0000259" key="5">
    <source>
        <dbReference type="Pfam" id="PF01765"/>
    </source>
</evidence>
<comment type="similarity">
    <text evidence="2">Belongs to the RRF family.</text>
</comment>
<gene>
    <name evidence="6" type="primary">frr_3</name>
    <name evidence="6" type="ORF">GALL_108120</name>
</gene>
<evidence type="ECO:0000256" key="1">
    <source>
        <dbReference type="ARBA" id="ARBA00004496"/>
    </source>
</evidence>
<name>A0A1J5SF18_9ZZZZ</name>
<dbReference type="GO" id="GO:0043023">
    <property type="term" value="F:ribosomal large subunit binding"/>
    <property type="evidence" value="ECO:0007669"/>
    <property type="project" value="TreeGrafter"/>
</dbReference>
<dbReference type="CDD" id="cd00520">
    <property type="entry name" value="RRF"/>
    <property type="match status" value="1"/>
</dbReference>
<feature type="domain" description="Ribosome recycling factor" evidence="5">
    <location>
        <begin position="27"/>
        <end position="189"/>
    </location>
</feature>
<organism evidence="6">
    <name type="scientific">mine drainage metagenome</name>
    <dbReference type="NCBI Taxonomy" id="410659"/>
    <lineage>
        <taxon>unclassified sequences</taxon>
        <taxon>metagenomes</taxon>
        <taxon>ecological metagenomes</taxon>
    </lineage>
</organism>
<evidence type="ECO:0000256" key="4">
    <source>
        <dbReference type="ARBA" id="ARBA00022917"/>
    </source>
</evidence>
<evidence type="ECO:0000256" key="2">
    <source>
        <dbReference type="ARBA" id="ARBA00005912"/>
    </source>
</evidence>
<dbReference type="FunFam" id="1.10.132.20:FF:000001">
    <property type="entry name" value="Ribosome-recycling factor"/>
    <property type="match status" value="1"/>
</dbReference>